<dbReference type="EMBL" id="JAPESX010000633">
    <property type="protein sequence ID" value="KAJ8120390.1"/>
    <property type="molecule type" value="Genomic_DNA"/>
</dbReference>
<comment type="caution">
    <text evidence="1">The sequence shown here is derived from an EMBL/GenBank/DDBJ whole genome shotgun (WGS) entry which is preliminary data.</text>
</comment>
<keyword evidence="2" id="KW-1185">Reference proteome</keyword>
<evidence type="ECO:0000313" key="2">
    <source>
        <dbReference type="Proteomes" id="UP001153334"/>
    </source>
</evidence>
<gene>
    <name evidence="1" type="ORF">ONZ43_g2890</name>
</gene>
<proteinExistence type="predicted"/>
<protein>
    <submittedName>
        <fullName evidence="1">Uncharacterized protein</fullName>
    </submittedName>
</protein>
<reference evidence="1" key="1">
    <citation type="submission" date="2022-11" db="EMBL/GenBank/DDBJ databases">
        <title>Genome Sequence of Nemania bipapillata.</title>
        <authorList>
            <person name="Buettner E."/>
        </authorList>
    </citation>
    <scope>NUCLEOTIDE SEQUENCE</scope>
    <source>
        <strain evidence="1">CP14</strain>
    </source>
</reference>
<name>A0ACC2IYU5_9PEZI</name>
<evidence type="ECO:0000313" key="1">
    <source>
        <dbReference type="EMBL" id="KAJ8120390.1"/>
    </source>
</evidence>
<sequence length="119" mass="13732">MLRRTDPQWRLYLLLCVYAYERLNRAYRISEVITQGLLSMTMRDTNMSGSEAYKIMEELKARGLVDVDEDLEEEIRATFMVDLSLALTNPEAAKAENMANEFADLATFQDLIDLDPMDI</sequence>
<organism evidence="1 2">
    <name type="scientific">Nemania bipapillata</name>
    <dbReference type="NCBI Taxonomy" id="110536"/>
    <lineage>
        <taxon>Eukaryota</taxon>
        <taxon>Fungi</taxon>
        <taxon>Dikarya</taxon>
        <taxon>Ascomycota</taxon>
        <taxon>Pezizomycotina</taxon>
        <taxon>Sordariomycetes</taxon>
        <taxon>Xylariomycetidae</taxon>
        <taxon>Xylariales</taxon>
        <taxon>Xylariaceae</taxon>
        <taxon>Nemania</taxon>
    </lineage>
</organism>
<dbReference type="Proteomes" id="UP001153334">
    <property type="component" value="Unassembled WGS sequence"/>
</dbReference>
<accession>A0ACC2IYU5</accession>